<feature type="domain" description="EF-hand" evidence="4">
    <location>
        <begin position="79"/>
        <end position="106"/>
    </location>
</feature>
<keyword evidence="3" id="KW-0106">Calcium</keyword>
<protein>
    <submittedName>
        <fullName evidence="5">Calmodulin</fullName>
    </submittedName>
</protein>
<dbReference type="Proteomes" id="UP001642409">
    <property type="component" value="Unassembled WGS sequence"/>
</dbReference>
<name>A0AA86N5F7_9EUKA</name>
<evidence type="ECO:0000313" key="5">
    <source>
        <dbReference type="EMBL" id="CAI9913232.1"/>
    </source>
</evidence>
<dbReference type="EMBL" id="CATOUU010000021">
    <property type="protein sequence ID" value="CAI9913232.1"/>
    <property type="molecule type" value="Genomic_DNA"/>
</dbReference>
<dbReference type="EMBL" id="CAXDID020000534">
    <property type="protein sequence ID" value="CAL6100810.1"/>
    <property type="molecule type" value="Genomic_DNA"/>
</dbReference>
<comment type="caution">
    <text evidence="5">The sequence shown here is derived from an EMBL/GenBank/DDBJ whole genome shotgun (WGS) entry which is preliminary data.</text>
</comment>
<dbReference type="PROSITE" id="PS50222">
    <property type="entry name" value="EF_HAND_2"/>
    <property type="match status" value="2"/>
</dbReference>
<dbReference type="Pfam" id="PF13499">
    <property type="entry name" value="EF-hand_7"/>
    <property type="match status" value="1"/>
</dbReference>
<evidence type="ECO:0000259" key="4">
    <source>
        <dbReference type="PROSITE" id="PS50222"/>
    </source>
</evidence>
<dbReference type="InterPro" id="IPR011992">
    <property type="entry name" value="EF-hand-dom_pair"/>
</dbReference>
<evidence type="ECO:0000313" key="7">
    <source>
        <dbReference type="Proteomes" id="UP001642409"/>
    </source>
</evidence>
<accession>A0AA86N5F7</accession>
<dbReference type="AlphaFoldDB" id="A0AA86N5F7"/>
<keyword evidence="7" id="KW-1185">Reference proteome</keyword>
<reference evidence="6 7" key="2">
    <citation type="submission" date="2024-07" db="EMBL/GenBank/DDBJ databases">
        <authorList>
            <person name="Akdeniz Z."/>
        </authorList>
    </citation>
    <scope>NUCLEOTIDE SEQUENCE [LARGE SCALE GENOMIC DNA]</scope>
</reference>
<dbReference type="SMART" id="SM00054">
    <property type="entry name" value="EFh"/>
    <property type="match status" value="3"/>
</dbReference>
<sequence length="144" mass="16631">MEFAEQMFRKFDKLGKNALTNQQALECLSALGSKFNEAEIQMLINTFDDNSNGILDFTEFKRLVHVMQEARVMNVESIMFYAADDDQNGYVDMDEFMAIMHKLKVPMPDDKLKQFAKKLGGEKVEITYDRFAAIVKTVKDLQKK</sequence>
<evidence type="ECO:0000256" key="1">
    <source>
        <dbReference type="ARBA" id="ARBA00022723"/>
    </source>
</evidence>
<dbReference type="FunFam" id="1.10.238.10:FF:000178">
    <property type="entry name" value="Calmodulin-2 A"/>
    <property type="match status" value="1"/>
</dbReference>
<dbReference type="PROSITE" id="PS00018">
    <property type="entry name" value="EF_HAND_1"/>
    <property type="match status" value="2"/>
</dbReference>
<dbReference type="SUPFAM" id="SSF47473">
    <property type="entry name" value="EF-hand"/>
    <property type="match status" value="1"/>
</dbReference>
<dbReference type="PANTHER" id="PTHR34524:SF6">
    <property type="entry name" value="CALCYPHOSINE LIKE"/>
    <property type="match status" value="1"/>
</dbReference>
<evidence type="ECO:0000313" key="6">
    <source>
        <dbReference type="EMBL" id="CAL6100810.1"/>
    </source>
</evidence>
<gene>
    <name evidence="6" type="ORF">HINF_LOCUS70732</name>
    <name evidence="5" type="ORF">HINF_LOCUS877</name>
</gene>
<feature type="domain" description="EF-hand" evidence="4">
    <location>
        <begin position="35"/>
        <end position="70"/>
    </location>
</feature>
<dbReference type="Gene3D" id="1.10.238.10">
    <property type="entry name" value="EF-hand"/>
    <property type="match status" value="1"/>
</dbReference>
<dbReference type="InterPro" id="IPR002048">
    <property type="entry name" value="EF_hand_dom"/>
</dbReference>
<dbReference type="Pfam" id="PF13833">
    <property type="entry name" value="EF-hand_8"/>
    <property type="match status" value="1"/>
</dbReference>
<dbReference type="PANTHER" id="PTHR34524">
    <property type="entry name" value="CALCYPHOSIN"/>
    <property type="match status" value="1"/>
</dbReference>
<dbReference type="InterPro" id="IPR018247">
    <property type="entry name" value="EF_Hand_1_Ca_BS"/>
</dbReference>
<evidence type="ECO:0000256" key="3">
    <source>
        <dbReference type="ARBA" id="ARBA00022837"/>
    </source>
</evidence>
<keyword evidence="1" id="KW-0479">Metal-binding</keyword>
<proteinExistence type="predicted"/>
<dbReference type="GO" id="GO:0005509">
    <property type="term" value="F:calcium ion binding"/>
    <property type="evidence" value="ECO:0007669"/>
    <property type="project" value="InterPro"/>
</dbReference>
<evidence type="ECO:0000256" key="2">
    <source>
        <dbReference type="ARBA" id="ARBA00022737"/>
    </source>
</evidence>
<reference evidence="5" key="1">
    <citation type="submission" date="2023-06" db="EMBL/GenBank/DDBJ databases">
        <authorList>
            <person name="Kurt Z."/>
        </authorList>
    </citation>
    <scope>NUCLEOTIDE SEQUENCE</scope>
</reference>
<keyword evidence="2" id="KW-0677">Repeat</keyword>
<dbReference type="GO" id="GO:0043226">
    <property type="term" value="C:organelle"/>
    <property type="evidence" value="ECO:0007669"/>
    <property type="project" value="UniProtKB-ARBA"/>
</dbReference>
<organism evidence="5">
    <name type="scientific">Hexamita inflata</name>
    <dbReference type="NCBI Taxonomy" id="28002"/>
    <lineage>
        <taxon>Eukaryota</taxon>
        <taxon>Metamonada</taxon>
        <taxon>Diplomonadida</taxon>
        <taxon>Hexamitidae</taxon>
        <taxon>Hexamitinae</taxon>
        <taxon>Hexamita</taxon>
    </lineage>
</organism>
<dbReference type="InterPro" id="IPR051581">
    <property type="entry name" value="Ca-bind"/>
</dbReference>